<evidence type="ECO:0000256" key="2">
    <source>
        <dbReference type="SAM" id="Phobius"/>
    </source>
</evidence>
<keyword evidence="4" id="KW-1185">Reference proteome</keyword>
<dbReference type="RefSeq" id="WP_377774241.1">
    <property type="nucleotide sequence ID" value="NZ_JBHUHO010000038.1"/>
</dbReference>
<evidence type="ECO:0000313" key="3">
    <source>
        <dbReference type="EMBL" id="MFD2117252.1"/>
    </source>
</evidence>
<name>A0ABW4YNV1_9BACL</name>
<feature type="transmembrane region" description="Helical" evidence="2">
    <location>
        <begin position="207"/>
        <end position="230"/>
    </location>
</feature>
<keyword evidence="2" id="KW-1133">Transmembrane helix</keyword>
<feature type="region of interest" description="Disordered" evidence="1">
    <location>
        <begin position="39"/>
        <end position="69"/>
    </location>
</feature>
<keyword evidence="2" id="KW-0812">Transmembrane</keyword>
<feature type="transmembrane region" description="Helical" evidence="2">
    <location>
        <begin position="183"/>
        <end position="200"/>
    </location>
</feature>
<feature type="compositionally biased region" description="Low complexity" evidence="1">
    <location>
        <begin position="42"/>
        <end position="54"/>
    </location>
</feature>
<keyword evidence="2" id="KW-0472">Membrane</keyword>
<accession>A0ABW4YNV1</accession>
<evidence type="ECO:0008006" key="5">
    <source>
        <dbReference type="Google" id="ProtNLM"/>
    </source>
</evidence>
<proteinExistence type="predicted"/>
<dbReference type="EMBL" id="JBHUHO010000038">
    <property type="protein sequence ID" value="MFD2117252.1"/>
    <property type="molecule type" value="Genomic_DNA"/>
</dbReference>
<gene>
    <name evidence="3" type="ORF">ACFSJH_16100</name>
</gene>
<feature type="region of interest" description="Disordered" evidence="1">
    <location>
        <begin position="372"/>
        <end position="394"/>
    </location>
</feature>
<feature type="compositionally biased region" description="Polar residues" evidence="1">
    <location>
        <begin position="55"/>
        <end position="67"/>
    </location>
</feature>
<sequence length="644" mass="71485">MAKIGNYLSLFNKIGLGLRIGIAVGETLVNVQKKLSNSVENTSSATGATTTPSSDRPTNSSGPNTGQIGSGMFPQMFQSPIDQLSILESSFGDTFSEASDGAVTALQPLHSTLDETFEVGKFDLFFNAIENGFTLLSEVVDGVTEFILNKLELVKNNLGEIGTTALIAGMMFLSSWLQALFPLFLIIEVITFIVTMFNFLKDSAEQVVGFIAGAFMGLYAILWNIVAGLWNGFIDFAEFLVNLFIDPIYTIEKLFYDLKMAFYQSLYDMLLGVENFASGFLEQILDVVNKAVGGLNWLGEAISKILGKEYKPMGEFTAPDVHTMSNKIKSTMDNFKEPTSDKELFSLSHLRMEEKDVAAEFSKGYEVGSKLFNTGDKDKNKTPPSPDWSKQPEIPYSDQIIPYSTPDSIPNSTKCCNEQFDVSLFTELINKLSQELSIRLSDELLDQLRNQPSSGKSWIQSLLELLITFLVPLIDNLIDKVLDKLKDLIPDLTFDFSTDKTNQVTKQLANEMTLQLTNQLNSELTNQVSTTLNSEVTLTDQTNNFMNTNHINPGTTPDSFPNVTNNNNKEIGEVNDTIDISSEDLKMMRDLAELKQTQNFVTLTPQITFGDTHVRNESDIDTIFSRITTQLNEEIATSVNAVYG</sequence>
<protein>
    <recommendedName>
        <fullName evidence="5">Phage tail tape measure protein</fullName>
    </recommendedName>
</protein>
<evidence type="ECO:0000256" key="1">
    <source>
        <dbReference type="SAM" id="MobiDB-lite"/>
    </source>
</evidence>
<reference evidence="4" key="1">
    <citation type="journal article" date="2019" name="Int. J. Syst. Evol. Microbiol.">
        <title>The Global Catalogue of Microorganisms (GCM) 10K type strain sequencing project: providing services to taxonomists for standard genome sequencing and annotation.</title>
        <authorList>
            <consortium name="The Broad Institute Genomics Platform"/>
            <consortium name="The Broad Institute Genome Sequencing Center for Infectious Disease"/>
            <person name="Wu L."/>
            <person name="Ma J."/>
        </authorList>
    </citation>
    <scope>NUCLEOTIDE SEQUENCE [LARGE SCALE GENOMIC DNA]</scope>
    <source>
        <strain evidence="4">GH52</strain>
    </source>
</reference>
<evidence type="ECO:0000313" key="4">
    <source>
        <dbReference type="Proteomes" id="UP001597362"/>
    </source>
</evidence>
<comment type="caution">
    <text evidence="3">The sequence shown here is derived from an EMBL/GenBank/DDBJ whole genome shotgun (WGS) entry which is preliminary data.</text>
</comment>
<organism evidence="3 4">
    <name type="scientific">Paenibacillus yanchengensis</name>
    <dbReference type="NCBI Taxonomy" id="2035833"/>
    <lineage>
        <taxon>Bacteria</taxon>
        <taxon>Bacillati</taxon>
        <taxon>Bacillota</taxon>
        <taxon>Bacilli</taxon>
        <taxon>Bacillales</taxon>
        <taxon>Paenibacillaceae</taxon>
        <taxon>Paenibacillus</taxon>
    </lineage>
</organism>
<dbReference type="Proteomes" id="UP001597362">
    <property type="component" value="Unassembled WGS sequence"/>
</dbReference>